<dbReference type="RefSeq" id="WP_346749936.1">
    <property type="nucleotide sequence ID" value="NZ_JAUJEA010000001.1"/>
</dbReference>
<comment type="caution">
    <text evidence="1">The sequence shown here is derived from an EMBL/GenBank/DDBJ whole genome shotgun (WGS) entry which is preliminary data.</text>
</comment>
<evidence type="ECO:0000313" key="1">
    <source>
        <dbReference type="EMBL" id="MDN5199906.1"/>
    </source>
</evidence>
<name>A0ABT8KGR9_9BACT</name>
<sequence length="164" mass="19070">MKEWFVCKIKYQKQDEKGSVKNVNEPYLVDAMSYTEAEARIYEELSKLIQGEFIVSNISKSNISDVFFYDDADIWHKCKITYSVADDESGKEKKITNYMLVSAANVQEAYDRIHQSLNNMLVTFRVPSIIESPIVEIFPYVSEADREPEIPENLKSMDEMEDQE</sequence>
<dbReference type="InterPro" id="IPR027848">
    <property type="entry name" value="DUF4494"/>
</dbReference>
<organism evidence="1 2">
    <name type="scientific">Splendidivirga corallicola</name>
    <dbReference type="NCBI Taxonomy" id="3051826"/>
    <lineage>
        <taxon>Bacteria</taxon>
        <taxon>Pseudomonadati</taxon>
        <taxon>Bacteroidota</taxon>
        <taxon>Cytophagia</taxon>
        <taxon>Cytophagales</taxon>
        <taxon>Splendidivirgaceae</taxon>
        <taxon>Splendidivirga</taxon>
    </lineage>
</organism>
<gene>
    <name evidence="1" type="ORF">QQ008_00995</name>
</gene>
<proteinExistence type="predicted"/>
<keyword evidence="2" id="KW-1185">Reference proteome</keyword>
<dbReference type="Proteomes" id="UP001172082">
    <property type="component" value="Unassembled WGS sequence"/>
</dbReference>
<dbReference type="Pfam" id="PF14902">
    <property type="entry name" value="DUF4494"/>
    <property type="match status" value="1"/>
</dbReference>
<reference evidence="1" key="1">
    <citation type="submission" date="2023-06" db="EMBL/GenBank/DDBJ databases">
        <title>Genomic of Parafulvivirga corallium.</title>
        <authorList>
            <person name="Wang G."/>
        </authorList>
    </citation>
    <scope>NUCLEOTIDE SEQUENCE</scope>
    <source>
        <strain evidence="1">BMA10</strain>
    </source>
</reference>
<evidence type="ECO:0000313" key="2">
    <source>
        <dbReference type="Proteomes" id="UP001172082"/>
    </source>
</evidence>
<accession>A0ABT8KGR9</accession>
<protein>
    <submittedName>
        <fullName evidence="1">DUF4494 domain-containing protein</fullName>
    </submittedName>
</protein>
<dbReference type="EMBL" id="JAUJEA010000001">
    <property type="protein sequence ID" value="MDN5199906.1"/>
    <property type="molecule type" value="Genomic_DNA"/>
</dbReference>